<feature type="region of interest" description="Disordered" evidence="4">
    <location>
        <begin position="553"/>
        <end position="638"/>
    </location>
</feature>
<feature type="compositionally biased region" description="Polar residues" evidence="4">
    <location>
        <begin position="591"/>
        <end position="623"/>
    </location>
</feature>
<dbReference type="Proteomes" id="UP000325440">
    <property type="component" value="Unassembled WGS sequence"/>
</dbReference>
<feature type="compositionally biased region" description="Polar residues" evidence="4">
    <location>
        <begin position="428"/>
        <end position="442"/>
    </location>
</feature>
<dbReference type="SUPFAM" id="SSF46785">
    <property type="entry name" value="Winged helix' DNA-binding domain"/>
    <property type="match status" value="1"/>
</dbReference>
<feature type="compositionally biased region" description="Low complexity" evidence="4">
    <location>
        <begin position="553"/>
        <end position="565"/>
    </location>
</feature>
<dbReference type="PRINTS" id="PR00454">
    <property type="entry name" value="ETSDOMAIN"/>
</dbReference>
<reference evidence="7 8" key="1">
    <citation type="submission" date="2019-08" db="EMBL/GenBank/DDBJ databases">
        <authorList>
            <person name="Alioto T."/>
            <person name="Alioto T."/>
            <person name="Gomez Garrido J."/>
        </authorList>
    </citation>
    <scope>NUCLEOTIDE SEQUENCE [LARGE SCALE GENOMIC DNA]</scope>
</reference>
<organism evidence="7 8">
    <name type="scientific">Cinara cedri</name>
    <dbReference type="NCBI Taxonomy" id="506608"/>
    <lineage>
        <taxon>Eukaryota</taxon>
        <taxon>Metazoa</taxon>
        <taxon>Ecdysozoa</taxon>
        <taxon>Arthropoda</taxon>
        <taxon>Hexapoda</taxon>
        <taxon>Insecta</taxon>
        <taxon>Pterygota</taxon>
        <taxon>Neoptera</taxon>
        <taxon>Paraneoptera</taxon>
        <taxon>Hemiptera</taxon>
        <taxon>Sternorrhyncha</taxon>
        <taxon>Aphidomorpha</taxon>
        <taxon>Aphidoidea</taxon>
        <taxon>Aphididae</taxon>
        <taxon>Lachninae</taxon>
        <taxon>Cinara</taxon>
    </lineage>
</organism>
<evidence type="ECO:0000313" key="7">
    <source>
        <dbReference type="EMBL" id="VVC26450.1"/>
    </source>
</evidence>
<dbReference type="SUPFAM" id="SSF47769">
    <property type="entry name" value="SAM/Pointed domain"/>
    <property type="match status" value="1"/>
</dbReference>
<dbReference type="PROSITE" id="PS51433">
    <property type="entry name" value="PNT"/>
    <property type="match status" value="1"/>
</dbReference>
<dbReference type="InterPro" id="IPR036388">
    <property type="entry name" value="WH-like_DNA-bd_sf"/>
</dbReference>
<dbReference type="InterPro" id="IPR013761">
    <property type="entry name" value="SAM/pointed_sf"/>
</dbReference>
<name>A0A5E4M558_9HEMI</name>
<dbReference type="OrthoDB" id="6408625at2759"/>
<feature type="domain" description="PNT" evidence="6">
    <location>
        <begin position="208"/>
        <end position="292"/>
    </location>
</feature>
<feature type="region of interest" description="Disordered" evidence="4">
    <location>
        <begin position="324"/>
        <end position="442"/>
    </location>
</feature>
<dbReference type="AlphaFoldDB" id="A0A5E4M558"/>
<dbReference type="Gene3D" id="1.10.10.10">
    <property type="entry name" value="Winged helix-like DNA-binding domain superfamily/Winged helix DNA-binding domain"/>
    <property type="match status" value="1"/>
</dbReference>
<comment type="subcellular location">
    <subcellularLocation>
        <location evidence="3">Nucleus</location>
    </subcellularLocation>
</comment>
<keyword evidence="3" id="KW-0539">Nucleus</keyword>
<feature type="compositionally biased region" description="Polar residues" evidence="4">
    <location>
        <begin position="361"/>
        <end position="372"/>
    </location>
</feature>
<dbReference type="Pfam" id="PF00178">
    <property type="entry name" value="Ets"/>
    <property type="match status" value="1"/>
</dbReference>
<dbReference type="CDD" id="cd08535">
    <property type="entry name" value="SAM_PNT-Tel_Yan"/>
    <property type="match status" value="1"/>
</dbReference>
<accession>A0A5E4M558</accession>
<dbReference type="PROSITE" id="PS00346">
    <property type="entry name" value="ETS_DOMAIN_2"/>
    <property type="match status" value="1"/>
</dbReference>
<dbReference type="InterPro" id="IPR003118">
    <property type="entry name" value="Pointed_dom"/>
</dbReference>
<keyword evidence="8" id="KW-1185">Reference proteome</keyword>
<dbReference type="GO" id="GO:0005634">
    <property type="term" value="C:nucleus"/>
    <property type="evidence" value="ECO:0007669"/>
    <property type="project" value="UniProtKB-SubCell"/>
</dbReference>
<dbReference type="EMBL" id="CABPRJ010000034">
    <property type="protein sequence ID" value="VVC26450.1"/>
    <property type="molecule type" value="Genomic_DNA"/>
</dbReference>
<proteinExistence type="inferred from homology"/>
<protein>
    <submittedName>
        <fullName evidence="7">Ets domain,Winged helix-turn-helix DNA-binding domain,Pointed domain,Sterile alpha motif/pointed domain</fullName>
    </submittedName>
</protein>
<evidence type="ECO:0000259" key="6">
    <source>
        <dbReference type="PROSITE" id="PS51433"/>
    </source>
</evidence>
<dbReference type="SMART" id="SM00413">
    <property type="entry name" value="ETS"/>
    <property type="match status" value="1"/>
</dbReference>
<feature type="compositionally biased region" description="Low complexity" evidence="4">
    <location>
        <begin position="326"/>
        <end position="335"/>
    </location>
</feature>
<feature type="domain" description="ETS" evidence="5">
    <location>
        <begin position="451"/>
        <end position="534"/>
    </location>
</feature>
<sequence>MWEEESSYGVYVLFPFRAVAKTNTPRVRQEIIITIGSGRDDKEYGRVVSSSSCIREAAAGATADGMFGRLTGLVTTYNAEVPSSRGVLRRRVFEARHLFCPSTAHTLDRNSKGVMKLMPLTPGQVSTITRPSATGGGGFGGGGLIGSGPGTNGTGPGMTNNAAAAAFVFNSGAAAAADLFWRYHHHHPHPGGAFNFPPSPTLLPPTPFPSPLDFKHHLPANLITDPRIWTKEDVMAFIQWAEIEFDLPRFDAELFQMNGKALCLLTKQDLGERCPPAGDLLYNVLQLLRRGGDMIGTGSAGHMPSSPVASHFPFSPTWCLPPAPSSPAVLSPAPSIDSQSESPRHMDYQQPPTSVGHHLTPSVSIFPTTQPIGYSNNGGTSSGGSNQSDSDPEESSASSGTLNLPPPPTPTTPSSSTSPPPYSPSTPKQSNGNIFFPSGDSNSIEPNTNGRLLWDFLQQLLNDTHQRFTSFIAWKNQEMGVFKIVDPPGLAKLWGIQKNHLSMNYDKMSRALRYYYRVNILRKVQGERHCYQFLRNPSELKCIKNISLLRQQMASSPQTPTTTTAKLESTTGDMSDEDYKPTDLSMPCPPTSWQEGPQDLSTSATSSSMQLQLNMSTSMTPPVSSEIAKTTVKLEQAS</sequence>
<dbReference type="PANTHER" id="PTHR11849">
    <property type="entry name" value="ETS"/>
    <property type="match status" value="1"/>
</dbReference>
<dbReference type="GO" id="GO:0000981">
    <property type="term" value="F:DNA-binding transcription factor activity, RNA polymerase II-specific"/>
    <property type="evidence" value="ECO:0007669"/>
    <property type="project" value="TreeGrafter"/>
</dbReference>
<evidence type="ECO:0000256" key="3">
    <source>
        <dbReference type="RuleBase" id="RU004019"/>
    </source>
</evidence>
<dbReference type="Pfam" id="PF02198">
    <property type="entry name" value="SAM_PNT"/>
    <property type="match status" value="1"/>
</dbReference>
<evidence type="ECO:0000259" key="5">
    <source>
        <dbReference type="PROSITE" id="PS50061"/>
    </source>
</evidence>
<keyword evidence="2 3" id="KW-0238">DNA-binding</keyword>
<dbReference type="GO" id="GO:0043565">
    <property type="term" value="F:sequence-specific DNA binding"/>
    <property type="evidence" value="ECO:0007669"/>
    <property type="project" value="InterPro"/>
</dbReference>
<dbReference type="PROSITE" id="PS50061">
    <property type="entry name" value="ETS_DOMAIN_3"/>
    <property type="match status" value="1"/>
</dbReference>
<dbReference type="InterPro" id="IPR000418">
    <property type="entry name" value="Ets_dom"/>
</dbReference>
<evidence type="ECO:0000313" key="8">
    <source>
        <dbReference type="Proteomes" id="UP000325440"/>
    </source>
</evidence>
<dbReference type="InterPro" id="IPR046328">
    <property type="entry name" value="ETS_fam"/>
</dbReference>
<gene>
    <name evidence="7" type="ORF">CINCED_3A021789</name>
</gene>
<evidence type="ECO:0000256" key="2">
    <source>
        <dbReference type="ARBA" id="ARBA00023125"/>
    </source>
</evidence>
<dbReference type="Gene3D" id="1.10.150.50">
    <property type="entry name" value="Transcription Factor, Ets-1"/>
    <property type="match status" value="1"/>
</dbReference>
<evidence type="ECO:0000256" key="4">
    <source>
        <dbReference type="SAM" id="MobiDB-lite"/>
    </source>
</evidence>
<dbReference type="SMART" id="SM00251">
    <property type="entry name" value="SAM_PNT"/>
    <property type="match status" value="1"/>
</dbReference>
<dbReference type="GO" id="GO:0030154">
    <property type="term" value="P:cell differentiation"/>
    <property type="evidence" value="ECO:0007669"/>
    <property type="project" value="TreeGrafter"/>
</dbReference>
<dbReference type="FunFam" id="1.10.10.10:FF:000516">
    <property type="entry name" value="ets DNA-binding protein pokkuri"/>
    <property type="match status" value="1"/>
</dbReference>
<evidence type="ECO:0000256" key="1">
    <source>
        <dbReference type="ARBA" id="ARBA00005562"/>
    </source>
</evidence>
<dbReference type="PANTHER" id="PTHR11849:SF201">
    <property type="entry name" value="ETS DNA-BINDING PROTEIN POKKURI"/>
    <property type="match status" value="1"/>
</dbReference>
<feature type="compositionally biased region" description="Low complexity" evidence="4">
    <location>
        <begin position="373"/>
        <end position="399"/>
    </location>
</feature>
<dbReference type="PROSITE" id="PS00345">
    <property type="entry name" value="ETS_DOMAIN_1"/>
    <property type="match status" value="1"/>
</dbReference>
<comment type="similarity">
    <text evidence="1 3">Belongs to the ETS family.</text>
</comment>
<dbReference type="InterPro" id="IPR036390">
    <property type="entry name" value="WH_DNA-bd_sf"/>
</dbReference>